<keyword evidence="2" id="KW-1133">Transmembrane helix</keyword>
<feature type="transmembrane region" description="Helical" evidence="2">
    <location>
        <begin position="693"/>
        <end position="713"/>
    </location>
</feature>
<dbReference type="OrthoDB" id="3439035at2759"/>
<feature type="compositionally biased region" description="Polar residues" evidence="1">
    <location>
        <begin position="191"/>
        <end position="203"/>
    </location>
</feature>
<feature type="compositionally biased region" description="Polar residues" evidence="1">
    <location>
        <begin position="305"/>
        <end position="314"/>
    </location>
</feature>
<feature type="compositionally biased region" description="Basic and acidic residues" evidence="1">
    <location>
        <begin position="255"/>
        <end position="268"/>
    </location>
</feature>
<sequence length="830" mass="93058">MSSRRPLQPIPAQSAHVLSTRYARITTTTQAADGTRDMADHVLDDVQDSGSIVSGLTSLSGDDEFERLMIQNARDERRLNEALNGRAQPFRKARTHPRVGLTIDNLERNDAQSTHAFAANARVAVKSPPSSSGSTRSDPPVYAPAAWGRKGRTSLNWMRNIRREEQPQQTPAPPEENMAGHRDNGPPSPLSHKSFNQGNQGTPRNDHSGNWDLTFDMNEASMLVSTPYVPRNTKLDDIREREIESLREQGVATSRLDRTRETSPEDKRRPRSPAGGSINTISTANNEAQSQEHGSPTQRLRKRTNSWQSLSKSQPELGKENSPINVYRKSVETVGVVERDVIASAEKQTPRPFSNRRTDSQDLLRRLARVSNTPSPKETRPARPQPNPPPQPHSSSQIAVTETSYTKPEQREELVNAMHGEDPAHMSTSTSTQPDQATREHRQDTPHDGTTPDVPSSAPTTEEVDATPLPVERSALHPHTPYVMGGWLDTPGPRTARKPAESRRERSQSPKRGRSKSRSSERLTMPKEAQQPVEEAEIEQRSPPRPRLPGSALHALVQEARANHDYGDDTLHSLEDLMIPQAENETEEDTLQGLPLPTTAPRNEAERLRHAEIEDLHRLNQHLRATRTGIRDVSRGMRRVETTVEHTEVAGTREKGPLLVRNLNREFSPWIWLRSFFWDERLKTQREVNKTPLQMWGGVTLLGILLTLSFIWWASETVACELYCHPEYASYSPYPFAVNMDAPKRGVVIPTLVYRALFKNWATPILSPIASLLSWIWASIWSLASGFNMTGLNRPSYGAPASSGPAIAAHTQASWKVQEEVHEEDSWDWI</sequence>
<comment type="caution">
    <text evidence="3">The sequence shown here is derived from an EMBL/GenBank/DDBJ whole genome shotgun (WGS) entry which is preliminary data.</text>
</comment>
<evidence type="ECO:0000313" key="4">
    <source>
        <dbReference type="Proteomes" id="UP000758155"/>
    </source>
</evidence>
<organism evidence="3 4">
    <name type="scientific">Didymella heteroderae</name>
    <dbReference type="NCBI Taxonomy" id="1769908"/>
    <lineage>
        <taxon>Eukaryota</taxon>
        <taxon>Fungi</taxon>
        <taxon>Dikarya</taxon>
        <taxon>Ascomycota</taxon>
        <taxon>Pezizomycotina</taxon>
        <taxon>Dothideomycetes</taxon>
        <taxon>Pleosporomycetidae</taxon>
        <taxon>Pleosporales</taxon>
        <taxon>Pleosporineae</taxon>
        <taxon>Didymellaceae</taxon>
        <taxon>Didymella</taxon>
    </lineage>
</organism>
<feature type="region of interest" description="Disordered" evidence="1">
    <location>
        <begin position="122"/>
        <end position="147"/>
    </location>
</feature>
<reference evidence="3" key="1">
    <citation type="submission" date="2019-04" db="EMBL/GenBank/DDBJ databases">
        <title>Sequencing of skin fungus with MAO and IRED activity.</title>
        <authorList>
            <person name="Marsaioli A.J."/>
            <person name="Bonatto J.M.C."/>
            <person name="Reis Junior O."/>
        </authorList>
    </citation>
    <scope>NUCLEOTIDE SEQUENCE</scope>
    <source>
        <strain evidence="3">28M1</strain>
    </source>
</reference>
<name>A0A9P4WNQ5_9PLEO</name>
<feature type="region of interest" description="Disordered" evidence="1">
    <location>
        <begin position="164"/>
        <end position="213"/>
    </location>
</feature>
<feature type="region of interest" description="Disordered" evidence="1">
    <location>
        <begin position="245"/>
        <end position="324"/>
    </location>
</feature>
<feature type="region of interest" description="Disordered" evidence="1">
    <location>
        <begin position="343"/>
        <end position="362"/>
    </location>
</feature>
<keyword evidence="2" id="KW-0812">Transmembrane</keyword>
<feature type="compositionally biased region" description="Pro residues" evidence="1">
    <location>
        <begin position="383"/>
        <end position="392"/>
    </location>
</feature>
<dbReference type="Proteomes" id="UP000758155">
    <property type="component" value="Unassembled WGS sequence"/>
</dbReference>
<accession>A0A9P4WNQ5</accession>
<gene>
    <name evidence="3" type="ORF">E8E12_004569</name>
</gene>
<evidence type="ECO:0000256" key="2">
    <source>
        <dbReference type="SAM" id="Phobius"/>
    </source>
</evidence>
<feature type="compositionally biased region" description="Polar residues" evidence="1">
    <location>
        <begin position="277"/>
        <end position="298"/>
    </location>
</feature>
<proteinExistence type="predicted"/>
<feature type="compositionally biased region" description="Basic and acidic residues" evidence="1">
    <location>
        <begin position="437"/>
        <end position="447"/>
    </location>
</feature>
<feature type="compositionally biased region" description="Basic and acidic residues" evidence="1">
    <location>
        <begin position="408"/>
        <end position="424"/>
    </location>
</feature>
<feature type="region of interest" description="Disordered" evidence="1">
    <location>
        <begin position="370"/>
        <end position="550"/>
    </location>
</feature>
<evidence type="ECO:0000256" key="1">
    <source>
        <dbReference type="SAM" id="MobiDB-lite"/>
    </source>
</evidence>
<dbReference type="EMBL" id="SWKV01000043">
    <property type="protein sequence ID" value="KAF3037336.1"/>
    <property type="molecule type" value="Genomic_DNA"/>
</dbReference>
<protein>
    <submittedName>
        <fullName evidence="3">Uncharacterized protein</fullName>
    </submittedName>
</protein>
<feature type="compositionally biased region" description="Low complexity" evidence="1">
    <location>
        <begin position="127"/>
        <end position="140"/>
    </location>
</feature>
<keyword evidence="2" id="KW-0472">Membrane</keyword>
<keyword evidence="4" id="KW-1185">Reference proteome</keyword>
<evidence type="ECO:0000313" key="3">
    <source>
        <dbReference type="EMBL" id="KAF3037336.1"/>
    </source>
</evidence>
<feature type="compositionally biased region" description="Basic and acidic residues" evidence="1">
    <location>
        <begin position="498"/>
        <end position="508"/>
    </location>
</feature>
<dbReference type="AlphaFoldDB" id="A0A9P4WNQ5"/>
<feature type="transmembrane region" description="Helical" evidence="2">
    <location>
        <begin position="765"/>
        <end position="784"/>
    </location>
</feature>
<feature type="compositionally biased region" description="Polar residues" evidence="1">
    <location>
        <begin position="426"/>
        <end position="436"/>
    </location>
</feature>
<feature type="compositionally biased region" description="Polar residues" evidence="1">
    <location>
        <begin position="398"/>
        <end position="407"/>
    </location>
</feature>